<keyword evidence="8" id="KW-0325">Glycoprotein</keyword>
<dbReference type="Pfam" id="PF03935">
    <property type="entry name" value="SKN1_KRE6_Sbg1"/>
    <property type="match status" value="1"/>
</dbReference>
<evidence type="ECO:0000256" key="10">
    <source>
        <dbReference type="SAM" id="MobiDB-lite"/>
    </source>
</evidence>
<evidence type="ECO:0000256" key="11">
    <source>
        <dbReference type="SAM" id="Phobius"/>
    </source>
</evidence>
<keyword evidence="4" id="KW-0735">Signal-anchor</keyword>
<name>A0A7S2MJY3_9STRA</name>
<dbReference type="PANTHER" id="PTHR31361:SF1">
    <property type="entry name" value="BETA-GLUCAN SYNTHESIS-ASSOCIATED PROTEIN KRE6-RELATED"/>
    <property type="match status" value="1"/>
</dbReference>
<feature type="chain" id="PRO_5030654971" description="GH16 domain-containing protein" evidence="12">
    <location>
        <begin position="22"/>
        <end position="637"/>
    </location>
</feature>
<evidence type="ECO:0000256" key="2">
    <source>
        <dbReference type="ARBA" id="ARBA00010962"/>
    </source>
</evidence>
<reference evidence="14" key="1">
    <citation type="submission" date="2021-01" db="EMBL/GenBank/DDBJ databases">
        <authorList>
            <person name="Corre E."/>
            <person name="Pelletier E."/>
            <person name="Niang G."/>
            <person name="Scheremetjew M."/>
            <person name="Finn R."/>
            <person name="Kale V."/>
            <person name="Holt S."/>
            <person name="Cochrane G."/>
            <person name="Meng A."/>
            <person name="Brown T."/>
            <person name="Cohen L."/>
        </authorList>
    </citation>
    <scope>NUCLEOTIDE SEQUENCE</scope>
    <source>
        <strain evidence="14">CCMP826</strain>
    </source>
</reference>
<protein>
    <recommendedName>
        <fullName evidence="13">GH16 domain-containing protein</fullName>
    </recommendedName>
</protein>
<feature type="signal peptide" evidence="12">
    <location>
        <begin position="1"/>
        <end position="21"/>
    </location>
</feature>
<evidence type="ECO:0000256" key="3">
    <source>
        <dbReference type="ARBA" id="ARBA00022692"/>
    </source>
</evidence>
<accession>A0A7S2MJY3</accession>
<evidence type="ECO:0000256" key="12">
    <source>
        <dbReference type="SAM" id="SignalP"/>
    </source>
</evidence>
<comment type="similarity">
    <text evidence="2">Belongs to the SKN1/KRE6 family.</text>
</comment>
<dbReference type="GO" id="GO:0005886">
    <property type="term" value="C:plasma membrane"/>
    <property type="evidence" value="ECO:0007669"/>
    <property type="project" value="TreeGrafter"/>
</dbReference>
<dbReference type="EMBL" id="HBGV01008084">
    <property type="protein sequence ID" value="CAD9487846.1"/>
    <property type="molecule type" value="Transcribed_RNA"/>
</dbReference>
<keyword evidence="3 11" id="KW-0812">Transmembrane</keyword>
<dbReference type="GO" id="GO:0071555">
    <property type="term" value="P:cell wall organization"/>
    <property type="evidence" value="ECO:0007669"/>
    <property type="project" value="UniProtKB-KW"/>
</dbReference>
<dbReference type="PANTHER" id="PTHR31361">
    <property type="entry name" value="BETA-GLUCAN SYNTHESIS-ASSOCIATED PROTEIN KRE6-RELATED"/>
    <property type="match status" value="1"/>
</dbReference>
<organism evidence="14">
    <name type="scientific">Helicotheca tamesis</name>
    <dbReference type="NCBI Taxonomy" id="374047"/>
    <lineage>
        <taxon>Eukaryota</taxon>
        <taxon>Sar</taxon>
        <taxon>Stramenopiles</taxon>
        <taxon>Ochrophyta</taxon>
        <taxon>Bacillariophyta</taxon>
        <taxon>Mediophyceae</taxon>
        <taxon>Lithodesmiophycidae</taxon>
        <taxon>Lithodesmiales</taxon>
        <taxon>Lithodesmiaceae</taxon>
        <taxon>Helicotheca</taxon>
    </lineage>
</organism>
<feature type="transmembrane region" description="Helical" evidence="11">
    <location>
        <begin position="605"/>
        <end position="622"/>
    </location>
</feature>
<evidence type="ECO:0000259" key="13">
    <source>
        <dbReference type="PROSITE" id="PS51762"/>
    </source>
</evidence>
<evidence type="ECO:0000313" key="14">
    <source>
        <dbReference type="EMBL" id="CAD9487846.1"/>
    </source>
</evidence>
<feature type="region of interest" description="Disordered" evidence="10">
    <location>
        <begin position="45"/>
        <end position="88"/>
    </location>
</feature>
<dbReference type="InterPro" id="IPR005629">
    <property type="entry name" value="Skn1/Kre6/Sbg1"/>
</dbReference>
<dbReference type="InterPro" id="IPR013320">
    <property type="entry name" value="ConA-like_dom_sf"/>
</dbReference>
<dbReference type="PROSITE" id="PS00022">
    <property type="entry name" value="EGF_1"/>
    <property type="match status" value="1"/>
</dbReference>
<keyword evidence="7" id="KW-1015">Disulfide bond</keyword>
<dbReference type="PROSITE" id="PS51762">
    <property type="entry name" value="GH16_2"/>
    <property type="match status" value="1"/>
</dbReference>
<keyword evidence="5 11" id="KW-1133">Transmembrane helix</keyword>
<dbReference type="Gene3D" id="2.60.120.200">
    <property type="match status" value="1"/>
</dbReference>
<evidence type="ECO:0000256" key="9">
    <source>
        <dbReference type="ARBA" id="ARBA00023316"/>
    </source>
</evidence>
<evidence type="ECO:0000256" key="6">
    <source>
        <dbReference type="ARBA" id="ARBA00023136"/>
    </source>
</evidence>
<dbReference type="InterPro" id="IPR000757">
    <property type="entry name" value="Beta-glucanase-like"/>
</dbReference>
<sequence>MMFKSCLAALTLAGSLSTTNADWIDPDTPSSAHVTHAIPVVNAKVAEPPTDAPTMLDTLSPTKSDVPTQSPTAEPTASPTPAPDLTKGRKYNLVMSDEFELPGREFGDGKDPKWTALEKNDYTNDALHYYAEENVRTDNNGDLVITTKIGNTDVVGFNEKKFERVHEKKHFRSAMLQSWNKFCFTGGIVEAEVQLPGKHNVGGLWPAFWLLGNLARHTYVGSSMHMWPWSSTECNDLSEGAQKINSCLNAGHWDMKAGVGRGSPEIDIFEIQPGDIKANTGAYKYSYVGEPFMSASYQVAPGRPWNRPGPGTWPGPGQWYEDITGGNETCLNILFYGNYNHYKGDAHPEKQDYWSDAISYNRQLHEEHFTQKHVYRLEWDVPDPDTGYDGYLRWFLDNKLVLSMNGTGIAKAGFGAEISSEPMYILMNTAISTQWGFPMDCPNDCPCKTYDCSSYNWQKTCGFSGGFCDMMRNKTEPVEYKVNWVRVYQDPNDEKQKVGCSTPERPTRKFIEGHKELYMRAEDTEPLQKIARGGGSCKDSAIGQTAESCGGEGRGTCKKSGHCECKDGWVGPHCLVPDGSDPIDWEAPATIEDLGFKGPYTGSSFLLWALAVMALFFVVLLTRRKNMSQWTPIPDAA</sequence>
<dbReference type="GO" id="GO:0015926">
    <property type="term" value="F:glucosidase activity"/>
    <property type="evidence" value="ECO:0007669"/>
    <property type="project" value="TreeGrafter"/>
</dbReference>
<keyword evidence="12" id="KW-0732">Signal</keyword>
<dbReference type="AlphaFoldDB" id="A0A7S2MJY3"/>
<evidence type="ECO:0000256" key="8">
    <source>
        <dbReference type="ARBA" id="ARBA00023180"/>
    </source>
</evidence>
<dbReference type="PROSITE" id="PS01186">
    <property type="entry name" value="EGF_2"/>
    <property type="match status" value="1"/>
</dbReference>
<feature type="compositionally biased region" description="Polar residues" evidence="10">
    <location>
        <begin position="57"/>
        <end position="66"/>
    </location>
</feature>
<evidence type="ECO:0000256" key="5">
    <source>
        <dbReference type="ARBA" id="ARBA00022989"/>
    </source>
</evidence>
<feature type="domain" description="GH16" evidence="13">
    <location>
        <begin position="73"/>
        <end position="493"/>
    </location>
</feature>
<evidence type="ECO:0000256" key="4">
    <source>
        <dbReference type="ARBA" id="ARBA00022968"/>
    </source>
</evidence>
<proteinExistence type="inferred from homology"/>
<keyword evidence="9" id="KW-0961">Cell wall biogenesis/degradation</keyword>
<dbReference type="GO" id="GO:0005789">
    <property type="term" value="C:endoplasmic reticulum membrane"/>
    <property type="evidence" value="ECO:0007669"/>
    <property type="project" value="TreeGrafter"/>
</dbReference>
<feature type="compositionally biased region" description="Low complexity" evidence="10">
    <location>
        <begin position="67"/>
        <end position="79"/>
    </location>
</feature>
<dbReference type="GO" id="GO:0006078">
    <property type="term" value="P:(1-&gt;6)-beta-D-glucan biosynthetic process"/>
    <property type="evidence" value="ECO:0007669"/>
    <property type="project" value="TreeGrafter"/>
</dbReference>
<evidence type="ECO:0000256" key="7">
    <source>
        <dbReference type="ARBA" id="ARBA00023157"/>
    </source>
</evidence>
<gene>
    <name evidence="14" type="ORF">HTAM1171_LOCUS4976</name>
</gene>
<comment type="subcellular location">
    <subcellularLocation>
        <location evidence="1">Membrane</location>
        <topology evidence="1">Single-pass type II membrane protein</topology>
    </subcellularLocation>
</comment>
<evidence type="ECO:0000256" key="1">
    <source>
        <dbReference type="ARBA" id="ARBA00004606"/>
    </source>
</evidence>
<dbReference type="SUPFAM" id="SSF49899">
    <property type="entry name" value="Concanavalin A-like lectins/glucanases"/>
    <property type="match status" value="1"/>
</dbReference>
<dbReference type="InterPro" id="IPR000742">
    <property type="entry name" value="EGF"/>
</dbReference>
<keyword evidence="6 11" id="KW-0472">Membrane</keyword>